<comment type="similarity">
    <text evidence="2">Belongs to the ABC transporter superfamily. ABCC family. Conjugate transporter (TC 3.A.1.208) subfamily.</text>
</comment>
<dbReference type="InterPro" id="IPR003593">
    <property type="entry name" value="AAA+_ATPase"/>
</dbReference>
<dbReference type="InterPro" id="IPR044746">
    <property type="entry name" value="ABCC_6TM_D1"/>
</dbReference>
<dbReference type="CDD" id="cd18579">
    <property type="entry name" value="ABC_6TM_ABCC_D1"/>
    <property type="match status" value="1"/>
</dbReference>
<feature type="transmembrane region" description="Helical" evidence="10">
    <location>
        <begin position="1186"/>
        <end position="1206"/>
    </location>
</feature>
<evidence type="ECO:0000313" key="14">
    <source>
        <dbReference type="Proteomes" id="UP001430953"/>
    </source>
</evidence>
<dbReference type="GO" id="GO:0140359">
    <property type="term" value="F:ABC-type transporter activity"/>
    <property type="evidence" value="ECO:0007669"/>
    <property type="project" value="InterPro"/>
</dbReference>
<dbReference type="GO" id="GO:0016020">
    <property type="term" value="C:membrane"/>
    <property type="evidence" value="ECO:0007669"/>
    <property type="project" value="UniProtKB-SubCell"/>
</dbReference>
<feature type="transmembrane region" description="Helical" evidence="10">
    <location>
        <begin position="928"/>
        <end position="958"/>
    </location>
</feature>
<dbReference type="PANTHER" id="PTHR24223:SF456">
    <property type="entry name" value="MULTIDRUG RESISTANCE-ASSOCIATED PROTEIN LETHAL(2)03659"/>
    <property type="match status" value="1"/>
</dbReference>
<protein>
    <recommendedName>
        <fullName evidence="15">Multidrug resistance-associated protein lethal(2)03659</fullName>
    </recommendedName>
</protein>
<keyword evidence="5" id="KW-0547">Nucleotide-binding</keyword>
<dbReference type="InterPro" id="IPR036640">
    <property type="entry name" value="ABC1_TM_sf"/>
</dbReference>
<feature type="domain" description="ABC transmembrane type-1" evidence="12">
    <location>
        <begin position="778"/>
        <end position="1085"/>
    </location>
</feature>
<organism evidence="13 14">
    <name type="scientific">Cardiocondyla obscurior</name>
    <dbReference type="NCBI Taxonomy" id="286306"/>
    <lineage>
        <taxon>Eukaryota</taxon>
        <taxon>Metazoa</taxon>
        <taxon>Ecdysozoa</taxon>
        <taxon>Arthropoda</taxon>
        <taxon>Hexapoda</taxon>
        <taxon>Insecta</taxon>
        <taxon>Pterygota</taxon>
        <taxon>Neoptera</taxon>
        <taxon>Endopterygota</taxon>
        <taxon>Hymenoptera</taxon>
        <taxon>Apocrita</taxon>
        <taxon>Aculeata</taxon>
        <taxon>Formicoidea</taxon>
        <taxon>Formicidae</taxon>
        <taxon>Myrmicinae</taxon>
        <taxon>Cardiocondyla</taxon>
    </lineage>
</organism>
<dbReference type="SUPFAM" id="SSF90123">
    <property type="entry name" value="ABC transporter transmembrane region"/>
    <property type="match status" value="2"/>
</dbReference>
<evidence type="ECO:0000256" key="9">
    <source>
        <dbReference type="SAM" id="MobiDB-lite"/>
    </source>
</evidence>
<dbReference type="FunFam" id="1.20.1560.10:FF:000026">
    <property type="entry name" value="Multidrug resistance-associated protein lethal(2)03659"/>
    <property type="match status" value="1"/>
</dbReference>
<dbReference type="CDD" id="cd03250">
    <property type="entry name" value="ABCC_MRP_domain1"/>
    <property type="match status" value="1"/>
</dbReference>
<feature type="compositionally biased region" description="Acidic residues" evidence="9">
    <location>
        <begin position="735"/>
        <end position="744"/>
    </location>
</feature>
<dbReference type="Gene3D" id="3.40.50.300">
    <property type="entry name" value="P-loop containing nucleotide triphosphate hydrolases"/>
    <property type="match status" value="2"/>
</dbReference>
<keyword evidence="7 10" id="KW-1133">Transmembrane helix</keyword>
<feature type="transmembrane region" description="Helical" evidence="10">
    <location>
        <begin position="205"/>
        <end position="227"/>
    </location>
</feature>
<evidence type="ECO:0008006" key="15">
    <source>
        <dbReference type="Google" id="ProtNLM"/>
    </source>
</evidence>
<feature type="domain" description="ABC transporter" evidence="11">
    <location>
        <begin position="476"/>
        <end position="698"/>
    </location>
</feature>
<feature type="transmembrane region" description="Helical" evidence="10">
    <location>
        <begin position="348"/>
        <end position="368"/>
    </location>
</feature>
<reference evidence="13 14" key="1">
    <citation type="submission" date="2023-03" db="EMBL/GenBank/DDBJ databases">
        <title>High recombination rates correlate with genetic variation in Cardiocondyla obscurior ants.</title>
        <authorList>
            <person name="Errbii M."/>
        </authorList>
    </citation>
    <scope>NUCLEOTIDE SEQUENCE [LARGE SCALE GENOMIC DNA]</scope>
    <source>
        <strain evidence="13">Alpha-2009</strain>
        <tissue evidence="13">Whole body</tissue>
    </source>
</reference>
<dbReference type="EMBL" id="JADYXP020000019">
    <property type="protein sequence ID" value="KAL0104954.1"/>
    <property type="molecule type" value="Genomic_DNA"/>
</dbReference>
<accession>A0AAW2ERF4</accession>
<evidence type="ECO:0000259" key="11">
    <source>
        <dbReference type="PROSITE" id="PS50893"/>
    </source>
</evidence>
<proteinExistence type="inferred from homology"/>
<dbReference type="Proteomes" id="UP001430953">
    <property type="component" value="Unassembled WGS sequence"/>
</dbReference>
<feature type="transmembrane region" description="Helical" evidence="10">
    <location>
        <begin position="128"/>
        <end position="148"/>
    </location>
</feature>
<evidence type="ECO:0000256" key="6">
    <source>
        <dbReference type="ARBA" id="ARBA00022840"/>
    </source>
</evidence>
<evidence type="ECO:0000259" key="12">
    <source>
        <dbReference type="PROSITE" id="PS50929"/>
    </source>
</evidence>
<feature type="transmembrane region" description="Helical" evidence="10">
    <location>
        <begin position="772"/>
        <end position="791"/>
    </location>
</feature>
<dbReference type="GO" id="GO:0005524">
    <property type="term" value="F:ATP binding"/>
    <property type="evidence" value="ECO:0007669"/>
    <property type="project" value="UniProtKB-KW"/>
</dbReference>
<dbReference type="InterPro" id="IPR027417">
    <property type="entry name" value="P-loop_NTPase"/>
</dbReference>
<dbReference type="Pfam" id="PF00664">
    <property type="entry name" value="ABC_membrane"/>
    <property type="match status" value="2"/>
</dbReference>
<evidence type="ECO:0000256" key="1">
    <source>
        <dbReference type="ARBA" id="ARBA00004141"/>
    </source>
</evidence>
<evidence type="ECO:0000256" key="7">
    <source>
        <dbReference type="ARBA" id="ARBA00022989"/>
    </source>
</evidence>
<dbReference type="PANTHER" id="PTHR24223">
    <property type="entry name" value="ATP-BINDING CASSETTE SUB-FAMILY C"/>
    <property type="match status" value="1"/>
</dbReference>
<feature type="transmembrane region" description="Helical" evidence="10">
    <location>
        <begin position="233"/>
        <end position="251"/>
    </location>
</feature>
<feature type="transmembrane region" description="Helical" evidence="10">
    <location>
        <begin position="320"/>
        <end position="342"/>
    </location>
</feature>
<feature type="transmembrane region" description="Helical" evidence="10">
    <location>
        <begin position="1018"/>
        <end position="1047"/>
    </location>
</feature>
<keyword evidence="6" id="KW-0067">ATP-binding</keyword>
<feature type="transmembrane region" description="Helical" evidence="10">
    <location>
        <begin position="845"/>
        <end position="867"/>
    </location>
</feature>
<feature type="region of interest" description="Disordered" evidence="9">
    <location>
        <begin position="719"/>
        <end position="745"/>
    </location>
</feature>
<evidence type="ECO:0000313" key="13">
    <source>
        <dbReference type="EMBL" id="KAL0104954.1"/>
    </source>
</evidence>
<evidence type="ECO:0000256" key="3">
    <source>
        <dbReference type="ARBA" id="ARBA00022448"/>
    </source>
</evidence>
<dbReference type="GO" id="GO:0016887">
    <property type="term" value="F:ATP hydrolysis activity"/>
    <property type="evidence" value="ECO:0007669"/>
    <property type="project" value="InterPro"/>
</dbReference>
<dbReference type="Gene3D" id="1.20.1560.10">
    <property type="entry name" value="ABC transporter type 1, transmembrane domain"/>
    <property type="match status" value="2"/>
</dbReference>
<dbReference type="PROSITE" id="PS50893">
    <property type="entry name" value="ABC_TRANSPORTER_2"/>
    <property type="match status" value="2"/>
</dbReference>
<dbReference type="PROSITE" id="PS50929">
    <property type="entry name" value="ABC_TM1F"/>
    <property type="match status" value="2"/>
</dbReference>
<evidence type="ECO:0000256" key="4">
    <source>
        <dbReference type="ARBA" id="ARBA00022692"/>
    </source>
</evidence>
<keyword evidence="8 10" id="KW-0472">Membrane</keyword>
<dbReference type="CDD" id="cd03244">
    <property type="entry name" value="ABCC_MRP_domain2"/>
    <property type="match status" value="1"/>
</dbReference>
<evidence type="ECO:0000256" key="5">
    <source>
        <dbReference type="ARBA" id="ARBA00022741"/>
    </source>
</evidence>
<evidence type="ECO:0000256" key="2">
    <source>
        <dbReference type="ARBA" id="ARBA00009726"/>
    </source>
</evidence>
<comment type="subcellular location">
    <subcellularLocation>
        <location evidence="1">Membrane</location>
        <topology evidence="1">Multi-pass membrane protein</topology>
    </subcellularLocation>
</comment>
<dbReference type="InterPro" id="IPR003439">
    <property type="entry name" value="ABC_transporter-like_ATP-bd"/>
</dbReference>
<dbReference type="PROSITE" id="PS00211">
    <property type="entry name" value="ABC_TRANSPORTER_1"/>
    <property type="match status" value="2"/>
</dbReference>
<gene>
    <name evidence="13" type="ORF">PUN28_016533</name>
</gene>
<feature type="compositionally biased region" description="Low complexity" evidence="9">
    <location>
        <begin position="719"/>
        <end position="732"/>
    </location>
</feature>
<sequence length="1430" mass="161804">MDSTKTRSKPNPREKANIVSVLLWWWTISLFKTGYKKVLEPDDLFDPLRVDRSKLLGDRLDRRWNIELENSKKWKRSPSLLRTIFRTFLWEYSMLGMIQILNEFVIRLGTPLLLGGLLRYFRKDSVELYENALWYGAGICIATGINVISGNQTIFGAFHVGAKVRVAVCSVVYRKALRLSKTALGETAPGKVVNLVANDVNRFDLVTIFIHHMWSAPLSALIVGYILYQEVGYAGLIGIAAVFVVVPLQSYTGKLSSKFRLQTAIKTDERVRLMDEIISGVQVIKMYAWEKPFCAMVELARKLELKVVTKSSYIRGVYMTFNLFTTRMALYCTLVSMLMFGYDLTADKIFILSSYFGILAHTMAGMFVRGFAELAECMVAIRRLQGFLMFDEFQGSNIVLSKSSSPYVNSDSKRISKQDLPYIDDDVLDNQLESQGEDENNKKPNGLMIVASDLLKNTANFVEEKKNSIHGKNWAVNMINVTAKWEEKSENTLENLNLEMEKGKLYAVIGMVGNGKSSFLSAILGEITLTEGEVKVNGGISYASQEPWVFGSTVRQNILFGQPYERQRYQKVIKACALSRDFKQFPQGDQTVVGERGSSLSGGQKARINLARALYRQSDIYLLDDPLSAVDAHVSKHLFHECIQRYLAGKTRILATHQLQYIKGVDAIILLEQGKIKYFSQYQDLLEYRSEYGVLLAAENEAIDDTSLEKSINIRRQFSSSSNRSRTPEVSSGGTDDEEEEEDAEKMYDGLEGTSRGIVKGPIFVKFFKTGANLFMAFTVLFLFIITQFIVSLNDYFISFLVNFVEAQNYEAKHFNLNQTDTSNINTTNTHKYSVVEDGMVMNYVYIYTGIVLAIFFVGITRSVVFYKTCMTCSQRLHDMMFSALIRTGMRFFDTNPSGRILNRFSKDMGAIDELLPKAMLDAGQMNMMVVGALVVTCIVNPIFLVPVVFIAGIFYWIRKVYLKTSKNIKRLEGISRSPVFTHLNATLNGLTTIRAYCAQDILKREFDKLQDTHTSTIYMYIVTSTAFGFSLDVFCFVFISIVTFSFLLLDQSFSGGEVGLAITQVMVMTGLIQWGMRQSAEVANQMMAVERVLEYIQLPAEPNLKDRGAYIKKKDKILALPSNVPKNWPDQGCITFRNVYMRYADEDPPVLKSLNIIIFPGEKVQRVSKIIFENNSVKKRRKRMVIYQILLIFFNVIFTQVGIVGRTGAGKSSLISALFRLAKVDGVIEIDGADTGLIALEDLRRNISIIPQDPVLFSGTLRRNLDPFNEFPDTDLWEALEEVELKEAVTTNGNGLESRVFDRGSNYSVGQRQLVCLARAILRNNRILMLDEATANVDPHTDALIQRTIRKKFATCTMLTVAHRLNTIMDSDKVLVMDKGRMSEYDHPHILLKNSYSQFTSLVRETGPGMYDQLVKVAKQAYVNKYGET</sequence>
<evidence type="ECO:0000256" key="10">
    <source>
        <dbReference type="SAM" id="Phobius"/>
    </source>
</evidence>
<dbReference type="FunFam" id="1.20.1560.10:FF:000014">
    <property type="entry name" value="Multidrug resistance-associated protein member 4"/>
    <property type="match status" value="1"/>
</dbReference>
<keyword evidence="3" id="KW-0813">Transport</keyword>
<feature type="transmembrane region" description="Helical" evidence="10">
    <location>
        <begin position="104"/>
        <end position="121"/>
    </location>
</feature>
<dbReference type="Pfam" id="PF00005">
    <property type="entry name" value="ABC_tran"/>
    <property type="match status" value="2"/>
</dbReference>
<comment type="caution">
    <text evidence="13">The sequence shown here is derived from an EMBL/GenBank/DDBJ whole genome shotgun (WGS) entry which is preliminary data.</text>
</comment>
<keyword evidence="14" id="KW-1185">Reference proteome</keyword>
<feature type="domain" description="ABC transmembrane type-1" evidence="12">
    <location>
        <begin position="105"/>
        <end position="360"/>
    </location>
</feature>
<dbReference type="FunFam" id="3.40.50.300:FF:000482">
    <property type="entry name" value="Multidrug resistance-associated protein member 4"/>
    <property type="match status" value="1"/>
</dbReference>
<keyword evidence="4 10" id="KW-0812">Transmembrane</keyword>
<dbReference type="InterPro" id="IPR017871">
    <property type="entry name" value="ABC_transporter-like_CS"/>
</dbReference>
<dbReference type="SMART" id="SM00382">
    <property type="entry name" value="AAA"/>
    <property type="match status" value="2"/>
</dbReference>
<feature type="domain" description="ABC transporter" evidence="11">
    <location>
        <begin position="1135"/>
        <end position="1405"/>
    </location>
</feature>
<dbReference type="SUPFAM" id="SSF52540">
    <property type="entry name" value="P-loop containing nucleoside triphosphate hydrolases"/>
    <property type="match status" value="2"/>
</dbReference>
<evidence type="ECO:0000256" key="8">
    <source>
        <dbReference type="ARBA" id="ARBA00023136"/>
    </source>
</evidence>
<name>A0AAW2ERF4_9HYME</name>
<dbReference type="InterPro" id="IPR050173">
    <property type="entry name" value="ABC_transporter_C-like"/>
</dbReference>
<dbReference type="InterPro" id="IPR011527">
    <property type="entry name" value="ABC1_TM_dom"/>
</dbReference>